<feature type="chain" id="PRO_5013942178" description="Pilus assembly protein CpaD" evidence="1">
    <location>
        <begin position="23"/>
        <end position="219"/>
    </location>
</feature>
<dbReference type="OrthoDB" id="9802674at2"/>
<dbReference type="InterPro" id="IPR019027">
    <property type="entry name" value="Pilus_biogenesis_CpaD-related"/>
</dbReference>
<name>A0A2G4YRC2_9PROT</name>
<accession>A0A2G4YRC2</accession>
<reference evidence="2 3" key="1">
    <citation type="submission" date="2017-10" db="EMBL/GenBank/DDBJ databases">
        <title>Frigbacter circumglobatus gen. nov. sp. nov., isolated from sediment cultured in situ.</title>
        <authorList>
            <person name="Zhao Z."/>
        </authorList>
    </citation>
    <scope>NUCLEOTIDE SEQUENCE [LARGE SCALE GENOMIC DNA]</scope>
    <source>
        <strain evidence="2 3">ZYL</strain>
    </source>
</reference>
<keyword evidence="3" id="KW-1185">Reference proteome</keyword>
<feature type="signal peptide" evidence="1">
    <location>
        <begin position="1"/>
        <end position="22"/>
    </location>
</feature>
<keyword evidence="1" id="KW-0732">Signal</keyword>
<dbReference type="EMBL" id="PDEM01000020">
    <property type="protein sequence ID" value="PHZ84873.1"/>
    <property type="molecule type" value="Genomic_DNA"/>
</dbReference>
<dbReference type="PROSITE" id="PS51257">
    <property type="entry name" value="PROKAR_LIPOPROTEIN"/>
    <property type="match status" value="1"/>
</dbReference>
<sequence length="219" mass="23747">MTKNIIHIILKSLSGLSCLVIAGCAGSSHYMDGDSHKRNEVQMVRIPHVITFGPTAHELSATEVARLDRFMMTSHVSYGDELSMDFPLTRDGQLTEQDQERLTALTALLKKRGLHLAPNVTPYGSSPGKHQARLLVSRYVVTPPHCGDWSQPSTDNFNNAPLKTFGCASQAQLGLMVANPRDLVVGNANNHPNAEQAARGVKGYLTKPATTTTATSTKK</sequence>
<evidence type="ECO:0000313" key="3">
    <source>
        <dbReference type="Proteomes" id="UP000229730"/>
    </source>
</evidence>
<dbReference type="RefSeq" id="WP_099472445.1">
    <property type="nucleotide sequence ID" value="NZ_CP041025.1"/>
</dbReference>
<evidence type="ECO:0000256" key="1">
    <source>
        <dbReference type="SAM" id="SignalP"/>
    </source>
</evidence>
<dbReference type="Pfam" id="PF09476">
    <property type="entry name" value="Pilus_CpaD"/>
    <property type="match status" value="1"/>
</dbReference>
<comment type="caution">
    <text evidence="2">The sequence shown here is derived from an EMBL/GenBank/DDBJ whole genome shotgun (WGS) entry which is preliminary data.</text>
</comment>
<proteinExistence type="predicted"/>
<evidence type="ECO:0000313" key="2">
    <source>
        <dbReference type="EMBL" id="PHZ84873.1"/>
    </source>
</evidence>
<gene>
    <name evidence="2" type="ORF">CRD36_09100</name>
</gene>
<dbReference type="Proteomes" id="UP000229730">
    <property type="component" value="Unassembled WGS sequence"/>
</dbReference>
<protein>
    <recommendedName>
        <fullName evidence="4">Pilus assembly protein CpaD</fullName>
    </recommendedName>
</protein>
<dbReference type="InParanoid" id="A0A2G4YRC2"/>
<dbReference type="AlphaFoldDB" id="A0A2G4YRC2"/>
<evidence type="ECO:0008006" key="4">
    <source>
        <dbReference type="Google" id="ProtNLM"/>
    </source>
</evidence>
<organism evidence="2 3">
    <name type="scientific">Paremcibacter congregatus</name>
    <dbReference type="NCBI Taxonomy" id="2043170"/>
    <lineage>
        <taxon>Bacteria</taxon>
        <taxon>Pseudomonadati</taxon>
        <taxon>Pseudomonadota</taxon>
        <taxon>Alphaproteobacteria</taxon>
        <taxon>Emcibacterales</taxon>
        <taxon>Emcibacteraceae</taxon>
        <taxon>Paremcibacter</taxon>
    </lineage>
</organism>